<dbReference type="Pfam" id="PF07782">
    <property type="entry name" value="DC_STAMP"/>
    <property type="match status" value="1"/>
</dbReference>
<dbReference type="AlphaFoldDB" id="A0A671VGB4"/>
<evidence type="ECO:0000256" key="2">
    <source>
        <dbReference type="ARBA" id="ARBA00022692"/>
    </source>
</evidence>
<evidence type="ECO:0000313" key="7">
    <source>
        <dbReference type="Ensembl" id="ENSSAUP00010025179.1"/>
    </source>
</evidence>
<evidence type="ECO:0000256" key="3">
    <source>
        <dbReference type="ARBA" id="ARBA00022989"/>
    </source>
</evidence>
<evidence type="ECO:0000256" key="1">
    <source>
        <dbReference type="ARBA" id="ARBA00004141"/>
    </source>
</evidence>
<organism evidence="7 8">
    <name type="scientific">Sparus aurata</name>
    <name type="common">Gilthead sea bream</name>
    <dbReference type="NCBI Taxonomy" id="8175"/>
    <lineage>
        <taxon>Eukaryota</taxon>
        <taxon>Metazoa</taxon>
        <taxon>Chordata</taxon>
        <taxon>Craniata</taxon>
        <taxon>Vertebrata</taxon>
        <taxon>Euteleostomi</taxon>
        <taxon>Actinopterygii</taxon>
        <taxon>Neopterygii</taxon>
        <taxon>Teleostei</taxon>
        <taxon>Neoteleostei</taxon>
        <taxon>Acanthomorphata</taxon>
        <taxon>Eupercaria</taxon>
        <taxon>Spariformes</taxon>
        <taxon>Sparidae</taxon>
        <taxon>Sparus</taxon>
    </lineage>
</organism>
<feature type="transmembrane region" description="Helical" evidence="5">
    <location>
        <begin position="61"/>
        <end position="81"/>
    </location>
</feature>
<evidence type="ECO:0000259" key="6">
    <source>
        <dbReference type="Pfam" id="PF07782"/>
    </source>
</evidence>
<reference evidence="7" key="1">
    <citation type="submission" date="2021-04" db="EMBL/GenBank/DDBJ databases">
        <authorList>
            <consortium name="Wellcome Sanger Institute Data Sharing"/>
        </authorList>
    </citation>
    <scope>NUCLEOTIDE SEQUENCE [LARGE SCALE GENOMIC DNA]</scope>
</reference>
<evidence type="ECO:0000313" key="8">
    <source>
        <dbReference type="Proteomes" id="UP000472265"/>
    </source>
</evidence>
<keyword evidence="8" id="KW-1185">Reference proteome</keyword>
<dbReference type="GO" id="GO:0016020">
    <property type="term" value="C:membrane"/>
    <property type="evidence" value="ECO:0007669"/>
    <property type="project" value="UniProtKB-SubCell"/>
</dbReference>
<keyword evidence="4 5" id="KW-0472">Membrane</keyword>
<evidence type="ECO:0000256" key="5">
    <source>
        <dbReference type="SAM" id="Phobius"/>
    </source>
</evidence>
<comment type="subcellular location">
    <subcellularLocation>
        <location evidence="1">Membrane</location>
        <topology evidence="1">Multi-pass membrane protein</topology>
    </subcellularLocation>
</comment>
<proteinExistence type="predicted"/>
<keyword evidence="3 5" id="KW-1133">Transmembrane helix</keyword>
<dbReference type="GeneTree" id="ENSGT00940000153269"/>
<dbReference type="Ensembl" id="ENSSAUT00010026602.1">
    <property type="protein sequence ID" value="ENSSAUP00010025179.1"/>
    <property type="gene ID" value="ENSSAUG00010011002.1"/>
</dbReference>
<feature type="transmembrane region" description="Helical" evidence="5">
    <location>
        <begin position="372"/>
        <end position="394"/>
    </location>
</feature>
<dbReference type="InterPro" id="IPR051856">
    <property type="entry name" value="CSR-E3_Ligase_Protein"/>
</dbReference>
<protein>
    <submittedName>
        <fullName evidence="7">Dendrocyte expressed seven transmembrane protein</fullName>
    </submittedName>
</protein>
<gene>
    <name evidence="7" type="primary">DCSTAMP</name>
</gene>
<reference evidence="7" key="2">
    <citation type="submission" date="2025-08" db="UniProtKB">
        <authorList>
            <consortium name="Ensembl"/>
        </authorList>
    </citation>
    <scope>IDENTIFICATION</scope>
</reference>
<dbReference type="InterPro" id="IPR012858">
    <property type="entry name" value="DC_STAMP-like"/>
</dbReference>
<evidence type="ECO:0000256" key="4">
    <source>
        <dbReference type="ARBA" id="ARBA00023136"/>
    </source>
</evidence>
<accession>A0A671VGB4</accession>
<dbReference type="Proteomes" id="UP000472265">
    <property type="component" value="Chromosome 17"/>
</dbReference>
<feature type="transmembrane region" description="Helical" evidence="5">
    <location>
        <begin position="219"/>
        <end position="236"/>
    </location>
</feature>
<name>A0A671VGB4_SPAAU</name>
<dbReference type="PANTHER" id="PTHR21041">
    <property type="entry name" value="DENDRITIC CELL-SPECIFIC TRANSMEMBRANE PROTEIN"/>
    <property type="match status" value="1"/>
</dbReference>
<feature type="transmembrane region" description="Helical" evidence="5">
    <location>
        <begin position="32"/>
        <end position="55"/>
    </location>
</feature>
<feature type="transmembrane region" description="Helical" evidence="5">
    <location>
        <begin position="299"/>
        <end position="324"/>
    </location>
</feature>
<sequence length="462" mass="52075">MLLSVQQRLKDIADLAVDVFTTGQRDGLQRTLILLLTCGLSSLLLSSLLLLYLLFTLSYELAVAGGIAGCFGTLLTVALFLSKKVRCLGTLFVISIFMKKSRNLLLTAGTSLVVLRNIRNTLENLSGLVRSMICNLKAKKAAISAPFSNYVKMLKWIGNMLKGFTDLGVLNLDSKLEVSPRLESGQFSVKLSDAERVLNETVKYAQSVTNTVSSVGKRMLPAVSLLVLMMFIALHIKKFRTDMKYHNRFISSKFVRLDERRKAEGRPHVLPLTPKEEKMYTAIPSARPTTKEGKAMVKFGVPIASHFVAWAFFISVDALLYYFVDTVTEKLSELEPFHVPLLISIEVSDETFIHFRIYKHSFFPQCLPKPKLLFSASVVPLAAILLTLLIMALVASKVSQLRLMVCERFFSTAAEERAEYLHAKILRKRSKRRMCRLTSFYFKPHFWCPLLFRPKEDPDGGV</sequence>
<feature type="domain" description="Dendritic cell-specific transmembrane protein-like" evidence="6">
    <location>
        <begin position="245"/>
        <end position="422"/>
    </location>
</feature>
<reference evidence="7" key="3">
    <citation type="submission" date="2025-09" db="UniProtKB">
        <authorList>
            <consortium name="Ensembl"/>
        </authorList>
    </citation>
    <scope>IDENTIFICATION</scope>
</reference>
<dbReference type="PANTHER" id="PTHR21041:SF2">
    <property type="entry name" value="DENDRITIC CELL-SPECIFIC TRANSMEMBRANE PROTEIN"/>
    <property type="match status" value="1"/>
</dbReference>
<keyword evidence="2 5" id="KW-0812">Transmembrane</keyword>
<dbReference type="OMA" id="CFKHLRC"/>
<dbReference type="InParanoid" id="A0A671VGB4"/>